<keyword evidence="17" id="KW-1185">Reference proteome</keyword>
<dbReference type="GO" id="GO:0004366">
    <property type="term" value="F:glycerol-3-phosphate O-acyltransferase activity"/>
    <property type="evidence" value="ECO:0007669"/>
    <property type="project" value="UniProtKB-UniRule"/>
</dbReference>
<dbReference type="EMBL" id="SMFQ01000005">
    <property type="protein sequence ID" value="TCJ83273.1"/>
    <property type="molecule type" value="Genomic_DNA"/>
</dbReference>
<reference evidence="16 17" key="1">
    <citation type="submission" date="2019-03" db="EMBL/GenBank/DDBJ databases">
        <title>Genomic Encyclopedia of Type Strains, Phase IV (KMG-IV): sequencing the most valuable type-strain genomes for metagenomic binning, comparative biology and taxonomic classification.</title>
        <authorList>
            <person name="Goeker M."/>
        </authorList>
    </citation>
    <scope>NUCLEOTIDE SEQUENCE [LARGE SCALE GENOMIC DNA]</scope>
    <source>
        <strain evidence="16 17">DSM 24830</strain>
    </source>
</reference>
<comment type="similarity">
    <text evidence="4 14">Belongs to the GPAT/DAPAT family.</text>
</comment>
<evidence type="ECO:0000256" key="3">
    <source>
        <dbReference type="ARBA" id="ARBA00005189"/>
    </source>
</evidence>
<dbReference type="GO" id="GO:0016024">
    <property type="term" value="P:CDP-diacylglycerol biosynthetic process"/>
    <property type="evidence" value="ECO:0007669"/>
    <property type="project" value="UniProtKB-UniRule"/>
</dbReference>
<keyword evidence="7 14" id="KW-1003">Cell membrane</keyword>
<evidence type="ECO:0000256" key="11">
    <source>
        <dbReference type="ARBA" id="ARBA00023264"/>
    </source>
</evidence>
<organism evidence="16 17">
    <name type="scientific">Cocleimonas flava</name>
    <dbReference type="NCBI Taxonomy" id="634765"/>
    <lineage>
        <taxon>Bacteria</taxon>
        <taxon>Pseudomonadati</taxon>
        <taxon>Pseudomonadota</taxon>
        <taxon>Gammaproteobacteria</taxon>
        <taxon>Thiotrichales</taxon>
        <taxon>Thiotrichaceae</taxon>
        <taxon>Cocleimonas</taxon>
    </lineage>
</organism>
<dbReference type="InterPro" id="IPR041728">
    <property type="entry name" value="GPAT/DHAPAT_LPLAT"/>
</dbReference>
<comment type="pathway">
    <text evidence="3">Lipid metabolism.</text>
</comment>
<dbReference type="InterPro" id="IPR002123">
    <property type="entry name" value="Plipid/glycerol_acylTrfase"/>
</dbReference>
<comment type="catalytic activity">
    <reaction evidence="13 14">
        <text>sn-glycerol 3-phosphate + an acyl-CoA = a 1-acyl-sn-glycero-3-phosphate + CoA</text>
        <dbReference type="Rhea" id="RHEA:15325"/>
        <dbReference type="ChEBI" id="CHEBI:57287"/>
        <dbReference type="ChEBI" id="CHEBI:57597"/>
        <dbReference type="ChEBI" id="CHEBI:57970"/>
        <dbReference type="ChEBI" id="CHEBI:58342"/>
        <dbReference type="EC" id="2.3.1.15"/>
    </reaction>
</comment>
<accession>A0A4R1EQB6</accession>
<keyword evidence="11 14" id="KW-1208">Phospholipid metabolism</keyword>
<evidence type="ECO:0000313" key="17">
    <source>
        <dbReference type="Proteomes" id="UP000294887"/>
    </source>
</evidence>
<feature type="short sequence motif" description="HXXXXD motif" evidence="14">
    <location>
        <begin position="307"/>
        <end position="312"/>
    </location>
</feature>
<evidence type="ECO:0000259" key="15">
    <source>
        <dbReference type="SMART" id="SM00563"/>
    </source>
</evidence>
<evidence type="ECO:0000256" key="2">
    <source>
        <dbReference type="ARBA" id="ARBA00004765"/>
    </source>
</evidence>
<protein>
    <recommendedName>
        <fullName evidence="6 14">Glycerol-3-phosphate acyltransferase</fullName>
        <shortName evidence="14">GPAT</shortName>
        <ecNumber evidence="5 14">2.3.1.15</ecNumber>
    </recommendedName>
</protein>
<evidence type="ECO:0000256" key="13">
    <source>
        <dbReference type="ARBA" id="ARBA00048427"/>
    </source>
</evidence>
<dbReference type="GO" id="GO:0005886">
    <property type="term" value="C:plasma membrane"/>
    <property type="evidence" value="ECO:0007669"/>
    <property type="project" value="UniProtKB-SubCell"/>
</dbReference>
<dbReference type="OrthoDB" id="335193at2"/>
<dbReference type="PIRSF" id="PIRSF000437">
    <property type="entry name" value="GPAT_DHAPAT"/>
    <property type="match status" value="1"/>
</dbReference>
<dbReference type="AlphaFoldDB" id="A0A4R1EQB6"/>
<evidence type="ECO:0000256" key="14">
    <source>
        <dbReference type="HAMAP-Rule" id="MF_00393"/>
    </source>
</evidence>
<proteinExistence type="inferred from homology"/>
<comment type="subcellular location">
    <subcellularLocation>
        <location evidence="1 14">Cell membrane</location>
        <topology evidence="1 14">Peripheral membrane protein</topology>
        <orientation evidence="1 14">Cytoplasmic side</orientation>
    </subcellularLocation>
</comment>
<keyword evidence="14" id="KW-0444">Lipid biosynthesis</keyword>
<keyword evidence="14" id="KW-0443">Lipid metabolism</keyword>
<dbReference type="GO" id="GO:0006631">
    <property type="term" value="P:fatty acid metabolic process"/>
    <property type="evidence" value="ECO:0007669"/>
    <property type="project" value="TreeGrafter"/>
</dbReference>
<evidence type="ECO:0000256" key="10">
    <source>
        <dbReference type="ARBA" id="ARBA00023209"/>
    </source>
</evidence>
<dbReference type="PANTHER" id="PTHR12563:SF17">
    <property type="entry name" value="DIHYDROXYACETONE PHOSPHATE ACYLTRANSFERASE"/>
    <property type="match status" value="1"/>
</dbReference>
<evidence type="ECO:0000256" key="9">
    <source>
        <dbReference type="ARBA" id="ARBA00023136"/>
    </source>
</evidence>
<dbReference type="PANTHER" id="PTHR12563">
    <property type="entry name" value="GLYCEROL-3-PHOSPHATE ACYLTRANSFERASE"/>
    <property type="match status" value="1"/>
</dbReference>
<keyword evidence="10 14" id="KW-0594">Phospholipid biosynthesis</keyword>
<evidence type="ECO:0000256" key="1">
    <source>
        <dbReference type="ARBA" id="ARBA00004413"/>
    </source>
</evidence>
<dbReference type="NCBIfam" id="NF003441">
    <property type="entry name" value="PRK04974.1"/>
    <property type="match status" value="1"/>
</dbReference>
<dbReference type="InterPro" id="IPR045520">
    <property type="entry name" value="GPAT/DHAPAT_C"/>
</dbReference>
<dbReference type="EC" id="2.3.1.15" evidence="5 14"/>
<evidence type="ECO:0000256" key="6">
    <source>
        <dbReference type="ARBA" id="ARBA00013432"/>
    </source>
</evidence>
<dbReference type="UniPathway" id="UPA00557">
    <property type="reaction ID" value="UER00612"/>
</dbReference>
<evidence type="ECO:0000256" key="4">
    <source>
        <dbReference type="ARBA" id="ARBA00007937"/>
    </source>
</evidence>
<comment type="pathway">
    <text evidence="2 14">Phospholipid metabolism; CDP-diacylglycerol biosynthesis; CDP-diacylglycerol from sn-glycerol 3-phosphate: step 1/3.</text>
</comment>
<dbReference type="SMART" id="SM00563">
    <property type="entry name" value="PlsC"/>
    <property type="match status" value="1"/>
</dbReference>
<evidence type="ECO:0000256" key="7">
    <source>
        <dbReference type="ARBA" id="ARBA00022475"/>
    </source>
</evidence>
<evidence type="ECO:0000256" key="12">
    <source>
        <dbReference type="ARBA" id="ARBA00023315"/>
    </source>
</evidence>
<dbReference type="Pfam" id="PF19277">
    <property type="entry name" value="GPAT_C"/>
    <property type="match status" value="1"/>
</dbReference>
<dbReference type="NCBIfam" id="TIGR03703">
    <property type="entry name" value="plsB"/>
    <property type="match status" value="1"/>
</dbReference>
<keyword evidence="12 14" id="KW-0012">Acyltransferase</keyword>
<keyword evidence="9 14" id="KW-0472">Membrane</keyword>
<gene>
    <name evidence="14" type="primary">plsB</name>
    <name evidence="16" type="ORF">EV695_4013</name>
</gene>
<dbReference type="InterPro" id="IPR028354">
    <property type="entry name" value="GPAT_PlsB"/>
</dbReference>
<comment type="domain">
    <text evidence="14">The HXXXXD motif is essential for acyltransferase activity and may constitute the binding site for the phosphate moiety of the glycerol-3-phosphate.</text>
</comment>
<dbReference type="PIRSF" id="PIRSF500064">
    <property type="entry name" value="GPAT"/>
    <property type="match status" value="1"/>
</dbReference>
<dbReference type="Proteomes" id="UP000294887">
    <property type="component" value="Unassembled WGS sequence"/>
</dbReference>
<dbReference type="HAMAP" id="MF_00393">
    <property type="entry name" value="Glyc3P_acyltrans"/>
    <property type="match status" value="1"/>
</dbReference>
<dbReference type="SUPFAM" id="SSF69593">
    <property type="entry name" value="Glycerol-3-phosphate (1)-acyltransferase"/>
    <property type="match status" value="1"/>
</dbReference>
<evidence type="ECO:0000313" key="16">
    <source>
        <dbReference type="EMBL" id="TCJ83273.1"/>
    </source>
</evidence>
<dbReference type="Pfam" id="PF01553">
    <property type="entry name" value="Acyltransferase"/>
    <property type="match status" value="1"/>
</dbReference>
<sequence length="821" mass="94825">MSLRTTFNYIGRKVLYLWLKTEVIPNKIEQLDINPDLPVIYVLETRSWTNLLVLEEQCHQLGLEAPLANIAIPELHEWHSVYTIAPREPFKAWLQNQPKRSRMLRGIIETLNDYPEQEIQFIPVQIFWGRPVATQKHWLQVLFSDSWEFAGRTRTFFRVLFHGRNTFIQYSEIISYRSNPSKKRNDDEIIDSLQHTLADRLKKIRTATLGPDISHKRTLVRDLIMKPAVQTAINRRSTEDNISEYKAALQARRYLNEIVANCTNVTIQVMQRALSSFWNRFYSGIEVNNSEYLKSLALSHELVYVPCHRSHIDYLLLSYVIYFEGLAIPYIAAGKNLNMPVIGSILRGGGAFFIRRSFKGNELYSTVMFEYVAELIAKGIAIEYFVEGGRSRTGRLLQAKPGMLSMTVRGFLKYRKRPVAFIPVYIGYEKLLESKAYQAELSGEDKKSETFINSVKSILKIRGEYGKVSTNFGKPVFLNNILDHQQPDWASTSYDDDSRPAWTRDIVVNLSEQIMTRINQAATVNSINLTASVLLAAPNQSMDEKDLEHQLETYKILINALEYSEKIIVTPRSGIDQIKHAESLKMVKRRAHDLGDIIYLNNKQAVSMTYYRNNILHLLALPSIISCCFFNVRTMTKEEIISLVSLAYPFIQKELFLSWDKTQLEAVITKVLDQLVASSLLIQNKDKQSYTRPSSNDKAYTQLTLLAKVISPVLEVYYLIVALLSRDSKQEQSTTISKQKLVDECILMSQRVAMIHEINSPDYSDKHLIANFIETLIHIDYLREFETEQLQYNEVFHKTDKRIRLLLPKQMRSNILQMIGE</sequence>
<dbReference type="CDD" id="cd07993">
    <property type="entry name" value="LPLAT_DHAPAT-like"/>
    <property type="match status" value="1"/>
</dbReference>
<name>A0A4R1EQB6_9GAMM</name>
<evidence type="ECO:0000256" key="5">
    <source>
        <dbReference type="ARBA" id="ARBA00013113"/>
    </source>
</evidence>
<comment type="caution">
    <text evidence="16">The sequence shown here is derived from an EMBL/GenBank/DDBJ whole genome shotgun (WGS) entry which is preliminary data.</text>
</comment>
<dbReference type="InterPro" id="IPR022284">
    <property type="entry name" value="GPAT/DHAPAT"/>
</dbReference>
<evidence type="ECO:0000256" key="8">
    <source>
        <dbReference type="ARBA" id="ARBA00022679"/>
    </source>
</evidence>
<keyword evidence="8 14" id="KW-0808">Transferase</keyword>
<dbReference type="RefSeq" id="WP_131907746.1">
    <property type="nucleotide sequence ID" value="NZ_BAAAFU010000007.1"/>
</dbReference>
<feature type="domain" description="Phospholipid/glycerol acyltransferase" evidence="15">
    <location>
        <begin position="302"/>
        <end position="429"/>
    </location>
</feature>